<proteinExistence type="inferred from homology"/>
<evidence type="ECO:0000256" key="3">
    <source>
        <dbReference type="ARBA" id="ARBA00010441"/>
    </source>
</evidence>
<keyword evidence="13" id="KW-1208">Phospholipid metabolism</keyword>
<evidence type="ECO:0000256" key="10">
    <source>
        <dbReference type="ARBA" id="ARBA00023098"/>
    </source>
</evidence>
<dbReference type="Gene3D" id="1.20.120.1760">
    <property type="match status" value="1"/>
</dbReference>
<evidence type="ECO:0000313" key="19">
    <source>
        <dbReference type="Proteomes" id="UP000381693"/>
    </source>
</evidence>
<keyword evidence="6" id="KW-0444">Lipid biosynthesis</keyword>
<dbReference type="Pfam" id="PF01066">
    <property type="entry name" value="CDP-OH_P_transf"/>
    <property type="match status" value="1"/>
</dbReference>
<dbReference type="GO" id="GO:0046474">
    <property type="term" value="P:glycerophospholipid biosynthetic process"/>
    <property type="evidence" value="ECO:0007669"/>
    <property type="project" value="TreeGrafter"/>
</dbReference>
<comment type="similarity">
    <text evidence="3 16">Belongs to the CDP-alcohol phosphatidyltransferase class-I family.</text>
</comment>
<keyword evidence="11 17" id="KW-0472">Membrane</keyword>
<gene>
    <name evidence="18" type="primary">pgsA</name>
    <name evidence="18" type="ORF">MAMC_00441</name>
</gene>
<sequence>MPEAVPTAKQWNLPNQISLGRLCICGLFVGDVSVSWSYSATTALFLFALGSLTDWVDGWIARRNNLVSDLGKLLDPLADKILICAAFLALLERGIVPLWAVVVIMAREFLVTGLRALIAARGEVLAAGPSGKWKTLAQMVYVLLVLTQMALAELGMGKWMSDRLWGILTAALLWLAVTITFVSGVLYFYRCRALVFSEEGLVEGGREALGCRPCSAGSGKRMARS</sequence>
<evidence type="ECO:0000256" key="16">
    <source>
        <dbReference type="RuleBase" id="RU003750"/>
    </source>
</evidence>
<dbReference type="GO" id="GO:0008444">
    <property type="term" value="F:CDP-diacylglycerol-glycerol-3-phosphate 3-phosphatidyltransferase activity"/>
    <property type="evidence" value="ECO:0007669"/>
    <property type="project" value="UniProtKB-UniRule"/>
</dbReference>
<evidence type="ECO:0000256" key="5">
    <source>
        <dbReference type="ARBA" id="ARBA00014944"/>
    </source>
</evidence>
<keyword evidence="7 16" id="KW-0808">Transferase</keyword>
<comment type="catalytic activity">
    <reaction evidence="14">
        <text>a CDP-1,2-diacyl-sn-glycerol + sn-glycerol 3-phosphate = a 1,2-diacyl-sn-glycero-3-phospho-(1'-sn-glycero-3'-phosphate) + CMP + H(+)</text>
        <dbReference type="Rhea" id="RHEA:12593"/>
        <dbReference type="ChEBI" id="CHEBI:15378"/>
        <dbReference type="ChEBI" id="CHEBI:57597"/>
        <dbReference type="ChEBI" id="CHEBI:58332"/>
        <dbReference type="ChEBI" id="CHEBI:60110"/>
        <dbReference type="ChEBI" id="CHEBI:60377"/>
        <dbReference type="EC" id="2.7.8.5"/>
    </reaction>
</comment>
<keyword evidence="19" id="KW-1185">Reference proteome</keyword>
<reference evidence="18" key="1">
    <citation type="submission" date="2019-09" db="EMBL/GenBank/DDBJ databases">
        <authorList>
            <person name="Cremers G."/>
        </authorList>
    </citation>
    <scope>NUCLEOTIDE SEQUENCE [LARGE SCALE GENOMIC DNA]</scope>
    <source>
        <strain evidence="18">3B</strain>
    </source>
</reference>
<evidence type="ECO:0000256" key="9">
    <source>
        <dbReference type="ARBA" id="ARBA00022989"/>
    </source>
</evidence>
<dbReference type="InterPro" id="IPR048254">
    <property type="entry name" value="CDP_ALCOHOL_P_TRANSF_CS"/>
</dbReference>
<feature type="transmembrane region" description="Helical" evidence="17">
    <location>
        <begin position="135"/>
        <end position="152"/>
    </location>
</feature>
<keyword evidence="9 17" id="KW-1133">Transmembrane helix</keyword>
<evidence type="ECO:0000256" key="11">
    <source>
        <dbReference type="ARBA" id="ARBA00023136"/>
    </source>
</evidence>
<evidence type="ECO:0000256" key="14">
    <source>
        <dbReference type="ARBA" id="ARBA00048586"/>
    </source>
</evidence>
<keyword evidence="8 17" id="KW-0812">Transmembrane</keyword>
<dbReference type="InterPro" id="IPR004570">
    <property type="entry name" value="Phosphatidylglycerol_P_synth"/>
</dbReference>
<protein>
    <recommendedName>
        <fullName evidence="5 15">CDP-diacylglycerol--glycerol-3-phosphate 3-phosphatidyltransferase</fullName>
        <ecNumber evidence="4 15">2.7.8.5</ecNumber>
    </recommendedName>
</protein>
<dbReference type="PANTHER" id="PTHR14269:SF62">
    <property type="entry name" value="CDP-DIACYLGLYCEROL--GLYCEROL-3-PHOSPHATE 3-PHOSPHATIDYLTRANSFERASE 1, CHLOROPLASTIC"/>
    <property type="match status" value="1"/>
</dbReference>
<evidence type="ECO:0000256" key="8">
    <source>
        <dbReference type="ARBA" id="ARBA00022692"/>
    </source>
</evidence>
<evidence type="ECO:0000256" key="1">
    <source>
        <dbReference type="ARBA" id="ARBA00004141"/>
    </source>
</evidence>
<keyword evidence="10" id="KW-0443">Lipid metabolism</keyword>
<comment type="caution">
    <text evidence="18">The sequence shown here is derived from an EMBL/GenBank/DDBJ whole genome shotgun (WGS) entry which is preliminary data.</text>
</comment>
<feature type="transmembrane region" description="Helical" evidence="17">
    <location>
        <begin position="164"/>
        <end position="189"/>
    </location>
</feature>
<evidence type="ECO:0000256" key="13">
    <source>
        <dbReference type="ARBA" id="ARBA00023264"/>
    </source>
</evidence>
<evidence type="ECO:0000256" key="2">
    <source>
        <dbReference type="ARBA" id="ARBA00005042"/>
    </source>
</evidence>
<evidence type="ECO:0000313" key="18">
    <source>
        <dbReference type="EMBL" id="VVM05169.1"/>
    </source>
</evidence>
<dbReference type="NCBIfam" id="TIGR00560">
    <property type="entry name" value="pgsA"/>
    <property type="match status" value="1"/>
</dbReference>
<name>A0A5E6MGH7_9BACT</name>
<feature type="transmembrane region" description="Helical" evidence="17">
    <location>
        <begin position="81"/>
        <end position="106"/>
    </location>
</feature>
<dbReference type="InterPro" id="IPR050324">
    <property type="entry name" value="CDP-alcohol_PTase-I"/>
</dbReference>
<evidence type="ECO:0000256" key="7">
    <source>
        <dbReference type="ARBA" id="ARBA00022679"/>
    </source>
</evidence>
<keyword evidence="12" id="KW-0594">Phospholipid biosynthesis</keyword>
<dbReference type="InterPro" id="IPR000462">
    <property type="entry name" value="CDP-OH_P_trans"/>
</dbReference>
<dbReference type="AlphaFoldDB" id="A0A5E6MGH7"/>
<dbReference type="InterPro" id="IPR043130">
    <property type="entry name" value="CDP-OH_PTrfase_TM_dom"/>
</dbReference>
<evidence type="ECO:0000256" key="12">
    <source>
        <dbReference type="ARBA" id="ARBA00023209"/>
    </source>
</evidence>
<dbReference type="PANTHER" id="PTHR14269">
    <property type="entry name" value="CDP-DIACYLGLYCEROL--GLYCEROL-3-PHOSPHATE 3-PHOSPHATIDYLTRANSFERASE-RELATED"/>
    <property type="match status" value="1"/>
</dbReference>
<organism evidence="18 19">
    <name type="scientific">Methylacidimicrobium cyclopophantes</name>
    <dbReference type="NCBI Taxonomy" id="1041766"/>
    <lineage>
        <taxon>Bacteria</taxon>
        <taxon>Pseudomonadati</taxon>
        <taxon>Verrucomicrobiota</taxon>
        <taxon>Methylacidimicrobium</taxon>
    </lineage>
</organism>
<evidence type="ECO:0000256" key="4">
    <source>
        <dbReference type="ARBA" id="ARBA00013170"/>
    </source>
</evidence>
<dbReference type="EMBL" id="CABFUZ020000081">
    <property type="protein sequence ID" value="VVM05169.1"/>
    <property type="molecule type" value="Genomic_DNA"/>
</dbReference>
<dbReference type="PIRSF" id="PIRSF000847">
    <property type="entry name" value="Phos_ph_gly_syn"/>
    <property type="match status" value="1"/>
</dbReference>
<comment type="pathway">
    <text evidence="2">Phospholipid metabolism; phosphatidylglycerol biosynthesis; phosphatidylglycerol from CDP-diacylglycerol: step 1/2.</text>
</comment>
<accession>A0A5E6MGH7</accession>
<dbReference type="EC" id="2.7.8.5" evidence="4 15"/>
<evidence type="ECO:0000256" key="17">
    <source>
        <dbReference type="SAM" id="Phobius"/>
    </source>
</evidence>
<dbReference type="GO" id="GO:0016020">
    <property type="term" value="C:membrane"/>
    <property type="evidence" value="ECO:0007669"/>
    <property type="project" value="UniProtKB-SubCell"/>
</dbReference>
<dbReference type="PROSITE" id="PS00379">
    <property type="entry name" value="CDP_ALCOHOL_P_TRANSF"/>
    <property type="match status" value="1"/>
</dbReference>
<evidence type="ECO:0000256" key="6">
    <source>
        <dbReference type="ARBA" id="ARBA00022516"/>
    </source>
</evidence>
<dbReference type="Proteomes" id="UP000381693">
    <property type="component" value="Unassembled WGS sequence"/>
</dbReference>
<feature type="transmembrane region" description="Helical" evidence="17">
    <location>
        <begin position="36"/>
        <end position="60"/>
    </location>
</feature>
<evidence type="ECO:0000256" key="15">
    <source>
        <dbReference type="NCBIfam" id="TIGR00560"/>
    </source>
</evidence>
<comment type="subcellular location">
    <subcellularLocation>
        <location evidence="1">Membrane</location>
        <topology evidence="1">Multi-pass membrane protein</topology>
    </subcellularLocation>
</comment>